<dbReference type="Pfam" id="PF13920">
    <property type="entry name" value="zf-C3HC4_3"/>
    <property type="match status" value="1"/>
</dbReference>
<feature type="coiled-coil region" evidence="16">
    <location>
        <begin position="465"/>
        <end position="527"/>
    </location>
</feature>
<evidence type="ECO:0000256" key="6">
    <source>
        <dbReference type="ARBA" id="ARBA00022723"/>
    </source>
</evidence>
<evidence type="ECO:0000256" key="12">
    <source>
        <dbReference type="ARBA" id="ARBA00023242"/>
    </source>
</evidence>
<dbReference type="CDD" id="cd16499">
    <property type="entry name" value="RING-HC_Bre1-like"/>
    <property type="match status" value="1"/>
</dbReference>
<dbReference type="Pfam" id="PF26095">
    <property type="entry name" value="CC_Bre1"/>
    <property type="match status" value="1"/>
</dbReference>
<comment type="pathway">
    <text evidence="3 15">Protein modification; protein ubiquitination.</text>
</comment>
<evidence type="ECO:0000256" key="3">
    <source>
        <dbReference type="ARBA" id="ARBA00004906"/>
    </source>
</evidence>
<dbReference type="Pfam" id="PF08647">
    <property type="entry name" value="BRE1"/>
    <property type="match status" value="1"/>
</dbReference>
<evidence type="ECO:0000256" key="1">
    <source>
        <dbReference type="ARBA" id="ARBA00000900"/>
    </source>
</evidence>
<keyword evidence="6 15" id="KW-0479">Metal-binding</keyword>
<evidence type="ECO:0000256" key="17">
    <source>
        <dbReference type="SAM" id="MobiDB-lite"/>
    </source>
</evidence>
<dbReference type="GO" id="GO:0006325">
    <property type="term" value="P:chromatin organization"/>
    <property type="evidence" value="ECO:0007669"/>
    <property type="project" value="UniProtKB-KW"/>
</dbReference>
<evidence type="ECO:0000256" key="10">
    <source>
        <dbReference type="ARBA" id="ARBA00022853"/>
    </source>
</evidence>
<evidence type="ECO:0000259" key="18">
    <source>
        <dbReference type="PROSITE" id="PS50089"/>
    </source>
</evidence>
<comment type="similarity">
    <text evidence="4 15">Belongs to the BRE1 family.</text>
</comment>
<dbReference type="EC" id="2.3.2.27" evidence="15"/>
<keyword evidence="20" id="KW-1185">Reference proteome</keyword>
<feature type="coiled-coil region" evidence="16">
    <location>
        <begin position="66"/>
        <end position="100"/>
    </location>
</feature>
<comment type="function">
    <text evidence="13">E3 ubiquitin-protein ligase that mediates monoubiquitination of histone H2B to form H2BK123ub1. H2BK123ub1 gives a specific tag for epigenetic transcriptional activation and is also a prerequisite for H3K4me and H3K79me formation.</text>
</comment>
<accession>A0A194V6I1</accession>
<dbReference type="Gene3D" id="3.30.40.10">
    <property type="entry name" value="Zinc/RING finger domain, C3HC4 (zinc finger)"/>
    <property type="match status" value="1"/>
</dbReference>
<evidence type="ECO:0000256" key="7">
    <source>
        <dbReference type="ARBA" id="ARBA00022771"/>
    </source>
</evidence>
<dbReference type="InterPro" id="IPR001841">
    <property type="entry name" value="Znf_RING"/>
</dbReference>
<keyword evidence="11 15" id="KW-0175">Coiled coil</keyword>
<evidence type="ECO:0000313" key="20">
    <source>
        <dbReference type="Proteomes" id="UP000078576"/>
    </source>
</evidence>
<keyword evidence="10 15" id="KW-0156">Chromatin regulator</keyword>
<name>A0A194V6I1_CYTMA</name>
<evidence type="ECO:0000256" key="2">
    <source>
        <dbReference type="ARBA" id="ARBA00004123"/>
    </source>
</evidence>
<evidence type="ECO:0000256" key="8">
    <source>
        <dbReference type="ARBA" id="ARBA00022786"/>
    </source>
</evidence>
<dbReference type="UniPathway" id="UPA00143"/>
<evidence type="ECO:0000256" key="4">
    <source>
        <dbReference type="ARBA" id="ARBA00005555"/>
    </source>
</evidence>
<dbReference type="AlphaFoldDB" id="A0A194V6I1"/>
<evidence type="ECO:0000256" key="11">
    <source>
        <dbReference type="ARBA" id="ARBA00023054"/>
    </source>
</evidence>
<dbReference type="InterPro" id="IPR013083">
    <property type="entry name" value="Znf_RING/FYVE/PHD"/>
</dbReference>
<protein>
    <recommendedName>
        <fullName evidence="15">E3 ubiquitin protein ligase</fullName>
        <ecNumber evidence="15">2.3.2.27</ecNumber>
    </recommendedName>
</protein>
<feature type="coiled-coil region" evidence="16">
    <location>
        <begin position="280"/>
        <end position="406"/>
    </location>
</feature>
<feature type="coiled-coil region" evidence="16">
    <location>
        <begin position="633"/>
        <end position="660"/>
    </location>
</feature>
<evidence type="ECO:0000256" key="14">
    <source>
        <dbReference type="PROSITE-ProRule" id="PRU00175"/>
    </source>
</evidence>
<dbReference type="PROSITE" id="PS50089">
    <property type="entry name" value="ZF_RING_2"/>
    <property type="match status" value="1"/>
</dbReference>
<keyword evidence="9 15" id="KW-0862">Zinc</keyword>
<dbReference type="GO" id="GO:0005634">
    <property type="term" value="C:nucleus"/>
    <property type="evidence" value="ECO:0007669"/>
    <property type="project" value="UniProtKB-SubCell"/>
</dbReference>
<evidence type="ECO:0000256" key="13">
    <source>
        <dbReference type="ARBA" id="ARBA00059679"/>
    </source>
</evidence>
<keyword evidence="12 15" id="KW-0539">Nucleus</keyword>
<dbReference type="STRING" id="694573.A0A194V6I1"/>
<comment type="subcellular location">
    <subcellularLocation>
        <location evidence="2 15">Nucleus</location>
    </subcellularLocation>
</comment>
<dbReference type="GO" id="GO:0033503">
    <property type="term" value="C:HULC complex"/>
    <property type="evidence" value="ECO:0007669"/>
    <property type="project" value="TreeGrafter"/>
</dbReference>
<evidence type="ECO:0000256" key="9">
    <source>
        <dbReference type="ARBA" id="ARBA00022833"/>
    </source>
</evidence>
<keyword evidence="5 15" id="KW-0808">Transferase</keyword>
<dbReference type="PANTHER" id="PTHR23163">
    <property type="entry name" value="RING FINGER PROTEIN-RELATED"/>
    <property type="match status" value="1"/>
</dbReference>
<gene>
    <name evidence="19" type="ORF">VP1G_06790</name>
</gene>
<evidence type="ECO:0000313" key="19">
    <source>
        <dbReference type="EMBL" id="KUI59565.1"/>
    </source>
</evidence>
<dbReference type="Proteomes" id="UP000078576">
    <property type="component" value="Unassembled WGS sequence"/>
</dbReference>
<dbReference type="SUPFAM" id="SSF57850">
    <property type="entry name" value="RING/U-box"/>
    <property type="match status" value="1"/>
</dbReference>
<dbReference type="SMART" id="SM00184">
    <property type="entry name" value="RING"/>
    <property type="match status" value="1"/>
</dbReference>
<dbReference type="EMBL" id="KN714732">
    <property type="protein sequence ID" value="KUI59565.1"/>
    <property type="molecule type" value="Genomic_DNA"/>
</dbReference>
<dbReference type="InterPro" id="IPR058643">
    <property type="entry name" value="BRE1-like_CC"/>
</dbReference>
<dbReference type="PROSITE" id="PS00518">
    <property type="entry name" value="ZF_RING_1"/>
    <property type="match status" value="1"/>
</dbReference>
<feature type="region of interest" description="Disordered" evidence="17">
    <location>
        <begin position="1"/>
        <end position="51"/>
    </location>
</feature>
<evidence type="ECO:0000256" key="5">
    <source>
        <dbReference type="ARBA" id="ARBA00022679"/>
    </source>
</evidence>
<dbReference type="InterPro" id="IPR013956">
    <property type="entry name" value="E3_ubiquit_lig_Bre1"/>
</dbReference>
<dbReference type="GO" id="GO:0016567">
    <property type="term" value="P:protein ubiquitination"/>
    <property type="evidence" value="ECO:0007669"/>
    <property type="project" value="UniProtKB-UniRule"/>
</dbReference>
<organism evidence="19 20">
    <name type="scientific">Cytospora mali</name>
    <name type="common">Apple Valsa canker fungus</name>
    <name type="synonym">Valsa mali</name>
    <dbReference type="NCBI Taxonomy" id="578113"/>
    <lineage>
        <taxon>Eukaryota</taxon>
        <taxon>Fungi</taxon>
        <taxon>Dikarya</taxon>
        <taxon>Ascomycota</taxon>
        <taxon>Pezizomycotina</taxon>
        <taxon>Sordariomycetes</taxon>
        <taxon>Sordariomycetidae</taxon>
        <taxon>Diaporthales</taxon>
        <taxon>Cytosporaceae</taxon>
        <taxon>Cytospora</taxon>
    </lineage>
</organism>
<feature type="region of interest" description="Disordered" evidence="17">
    <location>
        <begin position="239"/>
        <end position="273"/>
    </location>
</feature>
<comment type="catalytic activity">
    <reaction evidence="1 15">
        <text>S-ubiquitinyl-[E2 ubiquitin-conjugating enzyme]-L-cysteine + [acceptor protein]-L-lysine = [E2 ubiquitin-conjugating enzyme]-L-cysteine + N(6)-ubiquitinyl-[acceptor protein]-L-lysine.</text>
        <dbReference type="EC" id="2.3.2.27"/>
    </reaction>
</comment>
<dbReference type="GO" id="GO:0061630">
    <property type="term" value="F:ubiquitin protein ligase activity"/>
    <property type="evidence" value="ECO:0007669"/>
    <property type="project" value="UniProtKB-EC"/>
</dbReference>
<sequence>MPVATSPSAALPTSPIVKMEDRKRPAINSAEDLAPPSKRHQVNGSSKSRDHAVDMGDEAWIEAFQKDAIHRQMLEYKREKVQLETRLDDLRSKYEHYDDHMRIIDAWWLQLLQEVQLLAENSFTDKFEGEGLSPSTGLGFKDSQFFQNHLADKGNAIQSIIKPLFDRLAAQRGAVKPELAELEAKIKHLLATQKEYKVQLEGLAQKKEELSVNLDAAMLRVVKAEKKLDRAKSAQVQKLEQQAFASSTSRSASNAGENGKDSGNEVGETNGHDESLHLKYKEAVAEMTKQKEQLDSAISELKSLKEENSSLKIRRDSVTDEDYVRTDVFKAFKNQNEDLIKRINDLEATNKQLRLEAERLQAERTSFRSQLEHEAQDVTSELEEQIQAKEADLTRVRSQRDELLAEKGILKASQEQERSSFESLKELVGAKEDRILALEMELERLRPSADATMSEPRPDLESITVEELRAKFLKLEKDFKSINQELPSMEKAYRRSVAISQKKVMDQNAAEERIAILTQEKSKADQKYFAARKDADIRNNEIRTLRQQNGKSSEIIASLKEHDTQARTLVSNLEKQLTDLQRSNTAIMEENRGLKVSSAEAIKRSEHVKSQIADLQNLVKTKDTMAVEKLEQANRHETDAERLKVRLEHVQKDRDTWKKKALGKVSEEEDVLRRIALCSVCQNNPKDCMLKTCNHFFCKECAEARLTNRMRKCPTCSRAYDRPDIVQIYLSN</sequence>
<evidence type="ECO:0000256" key="16">
    <source>
        <dbReference type="SAM" id="Coils"/>
    </source>
</evidence>
<keyword evidence="8 15" id="KW-0833">Ubl conjugation pathway</keyword>
<feature type="compositionally biased region" description="Polar residues" evidence="17">
    <location>
        <begin position="239"/>
        <end position="256"/>
    </location>
</feature>
<feature type="coiled-coil region" evidence="16">
    <location>
        <begin position="179"/>
        <end position="234"/>
    </location>
</feature>
<feature type="domain" description="RING-type" evidence="18">
    <location>
        <begin position="678"/>
        <end position="717"/>
    </location>
</feature>
<proteinExistence type="inferred from homology"/>
<dbReference type="PANTHER" id="PTHR23163:SF0">
    <property type="entry name" value="E3 UBIQUITIN-PROTEIN LIGASE BRE1"/>
    <property type="match status" value="1"/>
</dbReference>
<dbReference type="GO" id="GO:0008270">
    <property type="term" value="F:zinc ion binding"/>
    <property type="evidence" value="ECO:0007669"/>
    <property type="project" value="UniProtKB-KW"/>
</dbReference>
<keyword evidence="7 14" id="KW-0863">Zinc-finger</keyword>
<reference evidence="20" key="1">
    <citation type="submission" date="2014-12" db="EMBL/GenBank/DDBJ databases">
        <title>Genome Sequence of Valsa Canker Pathogens Uncovers a Specific Adaption of Colonization on Woody Bark.</title>
        <authorList>
            <person name="Yin Z."/>
            <person name="Liu H."/>
            <person name="Gao X."/>
            <person name="Li Z."/>
            <person name="Song N."/>
            <person name="Ke X."/>
            <person name="Dai Q."/>
            <person name="Wu Y."/>
            <person name="Sun Y."/>
            <person name="Xu J.-R."/>
            <person name="Kang Z.K."/>
            <person name="Wang L."/>
            <person name="Huang L."/>
        </authorList>
    </citation>
    <scope>NUCLEOTIDE SEQUENCE [LARGE SCALE GENOMIC DNA]</scope>
    <source>
        <strain evidence="20">SXYL134</strain>
    </source>
</reference>
<dbReference type="InterPro" id="IPR017907">
    <property type="entry name" value="Znf_RING_CS"/>
</dbReference>
<dbReference type="OrthoDB" id="654191at2759"/>
<evidence type="ECO:0000256" key="15">
    <source>
        <dbReference type="RuleBase" id="RU365038"/>
    </source>
</evidence>